<dbReference type="EMBL" id="BAAARV010000025">
    <property type="protein sequence ID" value="GAA2346961.1"/>
    <property type="molecule type" value="Genomic_DNA"/>
</dbReference>
<keyword evidence="2" id="KW-1185">Reference proteome</keyword>
<proteinExistence type="predicted"/>
<evidence type="ECO:0000313" key="1">
    <source>
        <dbReference type="EMBL" id="GAA2346961.1"/>
    </source>
</evidence>
<accession>A0ABN3G9L5</accession>
<gene>
    <name evidence="1" type="ORF">GCM10010170_034080</name>
</gene>
<reference evidence="1 2" key="1">
    <citation type="journal article" date="2019" name="Int. J. Syst. Evol. Microbiol.">
        <title>The Global Catalogue of Microorganisms (GCM) 10K type strain sequencing project: providing services to taxonomists for standard genome sequencing and annotation.</title>
        <authorList>
            <consortium name="The Broad Institute Genomics Platform"/>
            <consortium name="The Broad Institute Genome Sequencing Center for Infectious Disease"/>
            <person name="Wu L."/>
            <person name="Ma J."/>
        </authorList>
    </citation>
    <scope>NUCLEOTIDE SEQUENCE [LARGE SCALE GENOMIC DNA]</scope>
    <source>
        <strain evidence="1 2">JCM 3272</strain>
    </source>
</reference>
<dbReference type="Pfam" id="PF25681">
    <property type="entry name" value="Phage_TTP_17"/>
    <property type="match status" value="1"/>
</dbReference>
<sequence length="192" mass="20470">MSDNRNLLAGINGTGLDGTGLVWMAPIGSTAPTDASTSLAAAWKNMGGITEAGITVKLATQTTKKKFYGSAATQRTIVTDQDYSVDAVFGETNARTMEVFWRKALNSITPTVGTGAFATTAGSYTRQLYALVTDMVDGTNRMRLYFPQVEVTNQNDVKVANTEAVEWGVTLSAYPDTSGNAIYPFFVIPSLG</sequence>
<name>A0ABN3G9L5_9ACTN</name>
<evidence type="ECO:0000313" key="2">
    <source>
        <dbReference type="Proteomes" id="UP001501444"/>
    </source>
</evidence>
<comment type="caution">
    <text evidence="1">The sequence shown here is derived from an EMBL/GenBank/DDBJ whole genome shotgun (WGS) entry which is preliminary data.</text>
</comment>
<dbReference type="InterPro" id="IPR058154">
    <property type="entry name" value="Bxb1_TTP-like"/>
</dbReference>
<protein>
    <recommendedName>
        <fullName evidence="3">Major tail protein</fullName>
    </recommendedName>
</protein>
<evidence type="ECO:0008006" key="3">
    <source>
        <dbReference type="Google" id="ProtNLM"/>
    </source>
</evidence>
<dbReference type="Proteomes" id="UP001501444">
    <property type="component" value="Unassembled WGS sequence"/>
</dbReference>
<organism evidence="1 2">
    <name type="scientific">Dactylosporangium salmoneum</name>
    <dbReference type="NCBI Taxonomy" id="53361"/>
    <lineage>
        <taxon>Bacteria</taxon>
        <taxon>Bacillati</taxon>
        <taxon>Actinomycetota</taxon>
        <taxon>Actinomycetes</taxon>
        <taxon>Micromonosporales</taxon>
        <taxon>Micromonosporaceae</taxon>
        <taxon>Dactylosporangium</taxon>
    </lineage>
</organism>
<dbReference type="RefSeq" id="WP_344613357.1">
    <property type="nucleotide sequence ID" value="NZ_BAAARV010000025.1"/>
</dbReference>